<dbReference type="GO" id="GO:0008757">
    <property type="term" value="F:S-adenosylmethionine-dependent methyltransferase activity"/>
    <property type="evidence" value="ECO:0007669"/>
    <property type="project" value="InterPro"/>
</dbReference>
<dbReference type="Pfam" id="PF05401">
    <property type="entry name" value="NodS"/>
    <property type="match status" value="1"/>
</dbReference>
<comment type="caution">
    <text evidence="3">The sequence shown here is derived from an EMBL/GenBank/DDBJ whole genome shotgun (WGS) entry which is preliminary data.</text>
</comment>
<keyword evidence="4" id="KW-1185">Reference proteome</keyword>
<evidence type="ECO:0000256" key="2">
    <source>
        <dbReference type="SAM" id="MobiDB-lite"/>
    </source>
</evidence>
<dbReference type="CDD" id="cd02440">
    <property type="entry name" value="AdoMet_MTases"/>
    <property type="match status" value="1"/>
</dbReference>
<dbReference type="Pfam" id="PF02585">
    <property type="entry name" value="PIG-L"/>
    <property type="match status" value="1"/>
</dbReference>
<dbReference type="Gene3D" id="3.40.50.10320">
    <property type="entry name" value="LmbE-like"/>
    <property type="match status" value="1"/>
</dbReference>
<evidence type="ECO:0000256" key="1">
    <source>
        <dbReference type="ARBA" id="ARBA00022833"/>
    </source>
</evidence>
<dbReference type="InterPro" id="IPR003737">
    <property type="entry name" value="GlcNAc_PI_deacetylase-related"/>
</dbReference>
<sequence length="465" mass="50770">MVTADGPTTPAPVRFDAREPATTPASAWSDDPRWAELPALPLPTGRTVVVAAHPDDETLGVGGLLAELATRGPAPEVVVLTDGAASHPGSPTLTPDDLVRVRADEVREAVRRLSPGSTVVLLGHPDGGLREARDDVERDLRRVLDAGGPVDTLVVPWRGDGHRDHRVAGEVGAALAAERGARLVEYPLWLWHWGTPDDPRVPWDRLRVVDLSDASALRRRRATDAHRSQVHPLSPDPRDAAVLRPDLLAALDRDVEVLVVEDDAPRPTLAREFFDATYARHDDPWGFEDRWYEERKRDLTLAALPDARFGRVLEVGCSIGVLTARLADRCDDLLALDVAPAAVDRARERLAGAPHVRVEVGDVSAAVPDGPWDLVVLSEVGYYLSRADLHRTATRLRERLAPGGAVVAVHWRHPVAAYPLGGDDVHRVLARALDLPRLVRHEEADLLLDVWSADPRSVARRTGLL</sequence>
<dbReference type="GO" id="GO:0016137">
    <property type="term" value="P:glycoside metabolic process"/>
    <property type="evidence" value="ECO:0007669"/>
    <property type="project" value="UniProtKB-ARBA"/>
</dbReference>
<accession>A0A402DWA8</accession>
<evidence type="ECO:0008006" key="5">
    <source>
        <dbReference type="Google" id="ProtNLM"/>
    </source>
</evidence>
<dbReference type="Gene3D" id="3.40.50.150">
    <property type="entry name" value="Vaccinia Virus protein VP39"/>
    <property type="match status" value="1"/>
</dbReference>
<keyword evidence="1" id="KW-0862">Zinc</keyword>
<dbReference type="InterPro" id="IPR029063">
    <property type="entry name" value="SAM-dependent_MTases_sf"/>
</dbReference>
<dbReference type="EMBL" id="BIMR01000416">
    <property type="protein sequence ID" value="GCE78431.1"/>
    <property type="molecule type" value="Genomic_DNA"/>
</dbReference>
<name>A0A402DWA8_9CELL</name>
<organism evidence="3 4">
    <name type="scientific">Cellulomonas biazotea</name>
    <dbReference type="NCBI Taxonomy" id="1709"/>
    <lineage>
        <taxon>Bacteria</taxon>
        <taxon>Bacillati</taxon>
        <taxon>Actinomycetota</taxon>
        <taxon>Actinomycetes</taxon>
        <taxon>Micrococcales</taxon>
        <taxon>Cellulomonadaceae</taxon>
        <taxon>Cellulomonas</taxon>
    </lineage>
</organism>
<feature type="region of interest" description="Disordered" evidence="2">
    <location>
        <begin position="1"/>
        <end position="30"/>
    </location>
</feature>
<reference evidence="3 4" key="1">
    <citation type="submission" date="2019-01" db="EMBL/GenBank/DDBJ databases">
        <title>Draft genome sequence of Cellulomonas takizawaensis strain TKZ-21.</title>
        <authorList>
            <person name="Yamamura H."/>
            <person name="Hayashi T."/>
            <person name="Hamada M."/>
            <person name="Serisawa Y."/>
            <person name="Matsuyama K."/>
            <person name="Nakagawa Y."/>
            <person name="Otoguro M."/>
            <person name="Yanagida F."/>
            <person name="Hayakawa M."/>
        </authorList>
    </citation>
    <scope>NUCLEOTIDE SEQUENCE [LARGE SCALE GENOMIC DNA]</scope>
    <source>
        <strain evidence="3 4">NBRC12680</strain>
    </source>
</reference>
<dbReference type="AlphaFoldDB" id="A0A402DWA8"/>
<evidence type="ECO:0000313" key="4">
    <source>
        <dbReference type="Proteomes" id="UP000289954"/>
    </source>
</evidence>
<protein>
    <recommendedName>
        <fullName evidence="5">Methyltransferase domain-containing protein</fullName>
    </recommendedName>
</protein>
<dbReference type="SUPFAM" id="SSF102588">
    <property type="entry name" value="LmbE-like"/>
    <property type="match status" value="1"/>
</dbReference>
<dbReference type="InterPro" id="IPR008715">
    <property type="entry name" value="SAM-MeTfrase_NodS-like"/>
</dbReference>
<dbReference type="GO" id="GO:0009312">
    <property type="term" value="P:oligosaccharide biosynthetic process"/>
    <property type="evidence" value="ECO:0007669"/>
    <property type="project" value="InterPro"/>
</dbReference>
<gene>
    <name evidence="3" type="ORF">CBZ_34870</name>
</gene>
<evidence type="ECO:0000313" key="3">
    <source>
        <dbReference type="EMBL" id="GCE78431.1"/>
    </source>
</evidence>
<dbReference type="PANTHER" id="PTHR43861">
    <property type="entry name" value="TRANS-ACONITATE 2-METHYLTRANSFERASE-RELATED"/>
    <property type="match status" value="1"/>
</dbReference>
<dbReference type="Proteomes" id="UP000289954">
    <property type="component" value="Unassembled WGS sequence"/>
</dbReference>
<dbReference type="PANTHER" id="PTHR43861:SF1">
    <property type="entry name" value="TRANS-ACONITATE 2-METHYLTRANSFERASE"/>
    <property type="match status" value="1"/>
</dbReference>
<dbReference type="InterPro" id="IPR024078">
    <property type="entry name" value="LmbE-like_dom_sf"/>
</dbReference>
<proteinExistence type="predicted"/>
<dbReference type="SUPFAM" id="SSF53335">
    <property type="entry name" value="S-adenosyl-L-methionine-dependent methyltransferases"/>
    <property type="match status" value="1"/>
</dbReference>